<proteinExistence type="predicted"/>
<dbReference type="PROSITE" id="PS51257">
    <property type="entry name" value="PROKAR_LIPOPROTEIN"/>
    <property type="match status" value="1"/>
</dbReference>
<evidence type="ECO:0008006" key="3">
    <source>
        <dbReference type="Google" id="ProtNLM"/>
    </source>
</evidence>
<gene>
    <name evidence="1" type="ORF">NCTC13765_00207</name>
</gene>
<dbReference type="Proteomes" id="UP000254634">
    <property type="component" value="Unassembled WGS sequence"/>
</dbReference>
<organism evidence="1 2">
    <name type="scientific">Streptococcus massiliensis</name>
    <dbReference type="NCBI Taxonomy" id="313439"/>
    <lineage>
        <taxon>Bacteria</taxon>
        <taxon>Bacillati</taxon>
        <taxon>Bacillota</taxon>
        <taxon>Bacilli</taxon>
        <taxon>Lactobacillales</taxon>
        <taxon>Streptococcaceae</taxon>
        <taxon>Streptococcus</taxon>
    </lineage>
</organism>
<name>A0A380KW51_9STRE</name>
<keyword evidence="2" id="KW-1185">Reference proteome</keyword>
<protein>
    <recommendedName>
        <fullName evidence="3">Lipoprotein</fullName>
    </recommendedName>
</protein>
<dbReference type="AlphaFoldDB" id="A0A380KW51"/>
<dbReference type="STRING" id="1123307.GCA_000380065_00800"/>
<sequence length="30" mass="3150">MKKLAILFASLLFIGLLVACTKAKTPTCPG</sequence>
<accession>A0A380KW51</accession>
<reference evidence="1" key="1">
    <citation type="submission" date="2018-06" db="EMBL/GenBank/DDBJ databases">
        <authorList>
            <consortium name="Pathogen Informatics"/>
            <person name="Doyle S."/>
        </authorList>
    </citation>
    <scope>NUCLEOTIDE SEQUENCE [LARGE SCALE GENOMIC DNA]</scope>
    <source>
        <strain evidence="1">NCTC13765</strain>
    </source>
</reference>
<evidence type="ECO:0000313" key="2">
    <source>
        <dbReference type="Proteomes" id="UP000254634"/>
    </source>
</evidence>
<dbReference type="EMBL" id="UHFR01000005">
    <property type="protein sequence ID" value="SUN75771.1"/>
    <property type="molecule type" value="Genomic_DNA"/>
</dbReference>
<evidence type="ECO:0000313" key="1">
    <source>
        <dbReference type="EMBL" id="SUN75771.1"/>
    </source>
</evidence>